<feature type="compositionally biased region" description="Basic and acidic residues" evidence="1">
    <location>
        <begin position="1"/>
        <end position="32"/>
    </location>
</feature>
<feature type="compositionally biased region" description="Basic residues" evidence="1">
    <location>
        <begin position="42"/>
        <end position="53"/>
    </location>
</feature>
<evidence type="ECO:0000256" key="1">
    <source>
        <dbReference type="SAM" id="MobiDB-lite"/>
    </source>
</evidence>
<reference evidence="2 3" key="1">
    <citation type="submission" date="2021-01" db="EMBL/GenBank/DDBJ databases">
        <title>Whole genome shotgun sequence of Plantactinospora endophytica NBRC 110450.</title>
        <authorList>
            <person name="Komaki H."/>
            <person name="Tamura T."/>
        </authorList>
    </citation>
    <scope>NUCLEOTIDE SEQUENCE [LARGE SCALE GENOMIC DNA]</scope>
    <source>
        <strain evidence="2 3">NBRC 110450</strain>
    </source>
</reference>
<feature type="region of interest" description="Disordered" evidence="1">
    <location>
        <begin position="1"/>
        <end position="60"/>
    </location>
</feature>
<organism evidence="2 3">
    <name type="scientific">Plantactinospora endophytica</name>
    <dbReference type="NCBI Taxonomy" id="673535"/>
    <lineage>
        <taxon>Bacteria</taxon>
        <taxon>Bacillati</taxon>
        <taxon>Actinomycetota</taxon>
        <taxon>Actinomycetes</taxon>
        <taxon>Micromonosporales</taxon>
        <taxon>Micromonosporaceae</taxon>
        <taxon>Plantactinospora</taxon>
    </lineage>
</organism>
<dbReference type="EMBL" id="BONW01000003">
    <property type="protein sequence ID" value="GIG86164.1"/>
    <property type="molecule type" value="Genomic_DNA"/>
</dbReference>
<evidence type="ECO:0000313" key="2">
    <source>
        <dbReference type="EMBL" id="GIG86164.1"/>
    </source>
</evidence>
<evidence type="ECO:0000313" key="3">
    <source>
        <dbReference type="Proteomes" id="UP000646749"/>
    </source>
</evidence>
<proteinExistence type="predicted"/>
<protein>
    <submittedName>
        <fullName evidence="2">Uncharacterized protein</fullName>
    </submittedName>
</protein>
<accession>A0ABQ4DUR9</accession>
<name>A0ABQ4DUR9_9ACTN</name>
<dbReference type="Proteomes" id="UP000646749">
    <property type="component" value="Unassembled WGS sequence"/>
</dbReference>
<comment type="caution">
    <text evidence="2">The sequence shown here is derived from an EMBL/GenBank/DDBJ whole genome shotgun (WGS) entry which is preliminary data.</text>
</comment>
<gene>
    <name evidence="2" type="ORF">Pen02_11000</name>
</gene>
<keyword evidence="3" id="KW-1185">Reference proteome</keyword>
<sequence length="85" mass="9889">MHTVGDDVGRRRPVPVERRPAGRRPEQAEHVPGRTGRPGTTGRRRPRSLRRRCFGRERAGPEPFVRGRFVQERFGRGRFGRERFG</sequence>